<feature type="domain" description="CobQ/CobB/MinD/ParA nucleotide binding" evidence="4">
    <location>
        <begin position="2"/>
        <end position="183"/>
    </location>
</feature>
<dbReference type="GO" id="GO:0016887">
    <property type="term" value="F:ATP hydrolysis activity"/>
    <property type="evidence" value="ECO:0007669"/>
    <property type="project" value="TreeGrafter"/>
</dbReference>
<dbReference type="GO" id="GO:0009898">
    <property type="term" value="C:cytoplasmic side of plasma membrane"/>
    <property type="evidence" value="ECO:0007669"/>
    <property type="project" value="TreeGrafter"/>
</dbReference>
<dbReference type="PATRIC" id="fig|797299.3.peg.1259"/>
<dbReference type="STRING" id="797299.HALLA_11125"/>
<proteinExistence type="predicted"/>
<dbReference type="eggNOG" id="arCOG01175">
    <property type="taxonomic scope" value="Archaea"/>
</dbReference>
<evidence type="ECO:0000256" key="2">
    <source>
        <dbReference type="ARBA" id="ARBA00022840"/>
    </source>
</evidence>
<keyword evidence="2" id="KW-0067">ATP-binding</keyword>
<keyword evidence="1" id="KW-0547">Nucleotide-binding</keyword>
<dbReference type="KEGG" id="hlr:HALLA_11125"/>
<feature type="region of interest" description="Disordered" evidence="3">
    <location>
        <begin position="282"/>
        <end position="301"/>
    </location>
</feature>
<dbReference type="AlphaFoldDB" id="W0JKS9"/>
<evidence type="ECO:0000313" key="6">
    <source>
        <dbReference type="Proteomes" id="UP000019024"/>
    </source>
</evidence>
<reference evidence="5 6" key="1">
    <citation type="submission" date="2014-01" db="EMBL/GenBank/DDBJ databases">
        <authorList>
            <consortium name="DOE Joint Genome Institute"/>
            <person name="Anderson I."/>
            <person name="Huntemann M."/>
            <person name="Han J."/>
            <person name="Chen A."/>
            <person name="Kyrpides N."/>
            <person name="Mavromatis K."/>
            <person name="Markowitz V."/>
            <person name="Palaniappan K."/>
            <person name="Ivanova N."/>
            <person name="Schaumberg A."/>
            <person name="Pati A."/>
            <person name="Liolios K."/>
            <person name="Nordberg H.P."/>
            <person name="Cantor M.N."/>
            <person name="Hua S.X."/>
            <person name="Woyke T."/>
        </authorList>
    </citation>
    <scope>NUCLEOTIDE SEQUENCE [LARGE SCALE GENOMIC DNA]</scope>
    <source>
        <strain evidence="5 6">XH-48</strain>
    </source>
</reference>
<evidence type="ECO:0000256" key="1">
    <source>
        <dbReference type="ARBA" id="ARBA00022741"/>
    </source>
</evidence>
<dbReference type="EMBL" id="CP007055">
    <property type="protein sequence ID" value="AHF99330.1"/>
    <property type="molecule type" value="Genomic_DNA"/>
</dbReference>
<dbReference type="InterPro" id="IPR027417">
    <property type="entry name" value="P-loop_NTPase"/>
</dbReference>
<dbReference type="PANTHER" id="PTHR43384">
    <property type="entry name" value="SEPTUM SITE-DETERMINING PROTEIN MIND HOMOLOG, CHLOROPLASTIC-RELATED"/>
    <property type="match status" value="1"/>
</dbReference>
<dbReference type="InterPro" id="IPR055549">
    <property type="entry name" value="DUF7125"/>
</dbReference>
<evidence type="ECO:0000259" key="4">
    <source>
        <dbReference type="Pfam" id="PF01656"/>
    </source>
</evidence>
<dbReference type="eggNOG" id="arCOG06259">
    <property type="taxonomic scope" value="Archaea"/>
</dbReference>
<dbReference type="InterPro" id="IPR050625">
    <property type="entry name" value="ParA/MinD_ATPase"/>
</dbReference>
<organism evidence="5 6">
    <name type="scientific">Halostagnicola larsenii XH-48</name>
    <dbReference type="NCBI Taxonomy" id="797299"/>
    <lineage>
        <taxon>Archaea</taxon>
        <taxon>Methanobacteriati</taxon>
        <taxon>Methanobacteriota</taxon>
        <taxon>Stenosarchaea group</taxon>
        <taxon>Halobacteria</taxon>
        <taxon>Halobacteriales</taxon>
        <taxon>Natrialbaceae</taxon>
        <taxon>Halostagnicola</taxon>
    </lineage>
</organism>
<dbReference type="PANTHER" id="PTHR43384:SF6">
    <property type="entry name" value="SEPTUM SITE-DETERMINING PROTEIN MIND HOMOLOG, CHLOROPLASTIC"/>
    <property type="match status" value="1"/>
</dbReference>
<dbReference type="Gene3D" id="3.40.50.300">
    <property type="entry name" value="P-loop containing nucleotide triphosphate hydrolases"/>
    <property type="match status" value="2"/>
</dbReference>
<dbReference type="GeneID" id="25145011"/>
<protein>
    <submittedName>
        <fullName evidence="5">Chromosome partitioning protein</fullName>
    </submittedName>
</protein>
<evidence type="ECO:0000256" key="3">
    <source>
        <dbReference type="SAM" id="MobiDB-lite"/>
    </source>
</evidence>
<dbReference type="SUPFAM" id="SSF52540">
    <property type="entry name" value="P-loop containing nucleoside triphosphate hydrolases"/>
    <property type="match status" value="2"/>
</dbReference>
<dbReference type="HOGENOM" id="CLU_629492_0_0_2"/>
<dbReference type="RefSeq" id="WP_049952534.1">
    <property type="nucleotide sequence ID" value="NZ_CP007055.1"/>
</dbReference>
<gene>
    <name evidence="5" type="ORF">HALLA_11125</name>
</gene>
<dbReference type="OrthoDB" id="49711at2157"/>
<dbReference type="GO" id="GO:0005829">
    <property type="term" value="C:cytosol"/>
    <property type="evidence" value="ECO:0007669"/>
    <property type="project" value="TreeGrafter"/>
</dbReference>
<evidence type="ECO:0000313" key="5">
    <source>
        <dbReference type="EMBL" id="AHF99330.1"/>
    </source>
</evidence>
<sequence length="434" mass="45925">MIAIAGAKGGAGKTTTTLALAQALGRAGNRTIAVDADRHLPNLHSLAGVDRDATDNLREANDPITAITQPVPDHSNVNVLPAPIQTGSARMQERLRALTAESADIVVDCPSGAGPDLADPLSIADVALVVSTATDESLTAAAKTVAVARRLETPVAGTVLTMTETIPEEYDQRIDVPVLATIPAADQPLRSSPVRDAFDSLVETLTAEGYLSRTTTAVDRTAERLETGIDALDRTLGGGLAPGSVVAYRAAAASQSELLLYELTSARKTLYLTTERSEDAVSRALESTPATVGTPTDRGAPTVRAVDRETPIEDVTRALADIPDESNLIIDTMDVLESAEKSAYVDFLDELGERMLERGSVAYLHCLKGPTEPENRTRTEHAADVVFDLETDISSAELTHRLSVPKRRCGCQPAESITLDLTDGVSIDTSRDIA</sequence>
<keyword evidence="6" id="KW-1185">Reference proteome</keyword>
<accession>W0JKS9</accession>
<dbReference type="Pfam" id="PF23442">
    <property type="entry name" value="DUF7125"/>
    <property type="match status" value="1"/>
</dbReference>
<dbReference type="InterPro" id="IPR002586">
    <property type="entry name" value="CobQ/CobB/MinD/ParA_Nub-bd_dom"/>
</dbReference>
<dbReference type="GO" id="GO:0005524">
    <property type="term" value="F:ATP binding"/>
    <property type="evidence" value="ECO:0007669"/>
    <property type="project" value="UniProtKB-KW"/>
</dbReference>
<dbReference type="Pfam" id="PF01656">
    <property type="entry name" value="CbiA"/>
    <property type="match status" value="1"/>
</dbReference>
<dbReference type="Proteomes" id="UP000019024">
    <property type="component" value="Chromosome"/>
</dbReference>
<dbReference type="GO" id="GO:0051782">
    <property type="term" value="P:negative regulation of cell division"/>
    <property type="evidence" value="ECO:0007669"/>
    <property type="project" value="TreeGrafter"/>
</dbReference>
<name>W0JKS9_9EURY</name>